<reference evidence="1 2" key="1">
    <citation type="journal article" date="2023" name="Life. Sci Alliance">
        <title>Evolutionary insights into 3D genome organization and epigenetic landscape of Vigna mungo.</title>
        <authorList>
            <person name="Junaid A."/>
            <person name="Singh B."/>
            <person name="Bhatia S."/>
        </authorList>
    </citation>
    <scope>NUCLEOTIDE SEQUENCE [LARGE SCALE GENOMIC DNA]</scope>
    <source>
        <strain evidence="1">Urdbean</strain>
    </source>
</reference>
<sequence length="105" mass="12194">MEEAKEKIKLHLARALVEMNNTQMIDEKNPELTNEGSSPALGEIGVLQLTNTVDIMHLFEIGMVWWVQKIEVEEPNMEKFECFEEYLEGNNPRANILAPYDRSYH</sequence>
<evidence type="ECO:0000313" key="2">
    <source>
        <dbReference type="Proteomes" id="UP001374535"/>
    </source>
</evidence>
<accession>A0AAQ3N4R4</accession>
<dbReference type="Proteomes" id="UP001374535">
    <property type="component" value="Chromosome 7"/>
</dbReference>
<dbReference type="EMBL" id="CP144694">
    <property type="protein sequence ID" value="WVZ02452.1"/>
    <property type="molecule type" value="Genomic_DNA"/>
</dbReference>
<evidence type="ECO:0000313" key="1">
    <source>
        <dbReference type="EMBL" id="WVZ02452.1"/>
    </source>
</evidence>
<proteinExistence type="predicted"/>
<keyword evidence="2" id="KW-1185">Reference proteome</keyword>
<name>A0AAQ3N4R4_VIGMU</name>
<protein>
    <submittedName>
        <fullName evidence="1">Uncharacterized protein</fullName>
    </submittedName>
</protein>
<organism evidence="1 2">
    <name type="scientific">Vigna mungo</name>
    <name type="common">Black gram</name>
    <name type="synonym">Phaseolus mungo</name>
    <dbReference type="NCBI Taxonomy" id="3915"/>
    <lineage>
        <taxon>Eukaryota</taxon>
        <taxon>Viridiplantae</taxon>
        <taxon>Streptophyta</taxon>
        <taxon>Embryophyta</taxon>
        <taxon>Tracheophyta</taxon>
        <taxon>Spermatophyta</taxon>
        <taxon>Magnoliopsida</taxon>
        <taxon>eudicotyledons</taxon>
        <taxon>Gunneridae</taxon>
        <taxon>Pentapetalae</taxon>
        <taxon>rosids</taxon>
        <taxon>fabids</taxon>
        <taxon>Fabales</taxon>
        <taxon>Fabaceae</taxon>
        <taxon>Papilionoideae</taxon>
        <taxon>50 kb inversion clade</taxon>
        <taxon>NPAAA clade</taxon>
        <taxon>indigoferoid/millettioid clade</taxon>
        <taxon>Phaseoleae</taxon>
        <taxon>Vigna</taxon>
    </lineage>
</organism>
<dbReference type="AlphaFoldDB" id="A0AAQ3N4R4"/>
<gene>
    <name evidence="1" type="ORF">V8G54_023258</name>
</gene>